<keyword evidence="3" id="KW-1185">Reference proteome</keyword>
<evidence type="ECO:0000313" key="3">
    <source>
        <dbReference type="Proteomes" id="UP000570361"/>
    </source>
</evidence>
<sequence length="144" mass="16080">MAVTVDQIFVNLPVKDLEKSKAFFSAIGFEFNAQFTDENAACLIISQHIYAMLLVEPFFESFISKKIADASQTTEVILALSATSRAQVDELVNKALQAGGLAYNDPVDHGFMYSWSFQDVDHHLWEIVYMEPSHVEGQEEAAEA</sequence>
<evidence type="ECO:0000259" key="1">
    <source>
        <dbReference type="Pfam" id="PF22677"/>
    </source>
</evidence>
<dbReference type="GO" id="GO:0016829">
    <property type="term" value="F:lyase activity"/>
    <property type="evidence" value="ECO:0007669"/>
    <property type="project" value="UniProtKB-KW"/>
</dbReference>
<reference evidence="2 3" key="1">
    <citation type="submission" date="2020-08" db="EMBL/GenBank/DDBJ databases">
        <title>Genomic Encyclopedia of Type Strains, Phase III (KMG-III): the genomes of soil and plant-associated and newly described type strains.</title>
        <authorList>
            <person name="Whitman W."/>
        </authorList>
    </citation>
    <scope>NUCLEOTIDE SEQUENCE [LARGE SCALE GENOMIC DNA]</scope>
    <source>
        <strain evidence="2 3">CECT 5862</strain>
    </source>
</reference>
<comment type="caution">
    <text evidence="2">The sequence shown here is derived from an EMBL/GenBank/DDBJ whole genome shotgun (WGS) entry which is preliminary data.</text>
</comment>
<dbReference type="Gene3D" id="3.10.180.10">
    <property type="entry name" value="2,3-Dihydroxybiphenyl 1,2-Dioxygenase, domain 1"/>
    <property type="match status" value="1"/>
</dbReference>
<organism evidence="2 3">
    <name type="scientific">Paenibacillus phyllosphaerae</name>
    <dbReference type="NCBI Taxonomy" id="274593"/>
    <lineage>
        <taxon>Bacteria</taxon>
        <taxon>Bacillati</taxon>
        <taxon>Bacillota</taxon>
        <taxon>Bacilli</taxon>
        <taxon>Bacillales</taxon>
        <taxon>Paenibacillaceae</taxon>
        <taxon>Paenibacillus</taxon>
    </lineage>
</organism>
<proteinExistence type="predicted"/>
<accession>A0A7W5AWS1</accession>
<dbReference type="Pfam" id="PF22677">
    <property type="entry name" value="Ble-like_N"/>
    <property type="match status" value="1"/>
</dbReference>
<dbReference type="RefSeq" id="WP_183600067.1">
    <property type="nucleotide sequence ID" value="NZ_JACHXK010000004.1"/>
</dbReference>
<dbReference type="PANTHER" id="PTHR36503">
    <property type="entry name" value="BLR2520 PROTEIN"/>
    <property type="match status" value="1"/>
</dbReference>
<dbReference type="AlphaFoldDB" id="A0A7W5AWS1"/>
<protein>
    <submittedName>
        <fullName evidence="2">Putative lactoylglutathione lyase</fullName>
    </submittedName>
</protein>
<keyword evidence="2" id="KW-0456">Lyase</keyword>
<dbReference type="EMBL" id="JACHXK010000004">
    <property type="protein sequence ID" value="MBB3110238.1"/>
    <property type="molecule type" value="Genomic_DNA"/>
</dbReference>
<dbReference type="SUPFAM" id="SSF54593">
    <property type="entry name" value="Glyoxalase/Bleomycin resistance protein/Dihydroxybiphenyl dioxygenase"/>
    <property type="match status" value="1"/>
</dbReference>
<feature type="domain" description="Glyoxalase/Bleomycin resistance-like N-terminal" evidence="1">
    <location>
        <begin position="9"/>
        <end position="44"/>
    </location>
</feature>
<evidence type="ECO:0000313" key="2">
    <source>
        <dbReference type="EMBL" id="MBB3110238.1"/>
    </source>
</evidence>
<dbReference type="InterPro" id="IPR053863">
    <property type="entry name" value="Glyoxy/Ble-like_N"/>
</dbReference>
<name>A0A7W5AWS1_9BACL</name>
<gene>
    <name evidence="2" type="ORF">FHS18_002305</name>
</gene>
<dbReference type="PANTHER" id="PTHR36503:SF2">
    <property type="entry name" value="BLR2408 PROTEIN"/>
    <property type="match status" value="1"/>
</dbReference>
<dbReference type="InterPro" id="IPR029068">
    <property type="entry name" value="Glyas_Bleomycin-R_OHBP_Dase"/>
</dbReference>
<dbReference type="Proteomes" id="UP000570361">
    <property type="component" value="Unassembled WGS sequence"/>
</dbReference>